<sequence>MKQTASIPKISSYSTSIPDPNKPNHLSLSDPRKRYIHDKTYQALLLIPLIDNKFTNSLTTILCKYDLLIKLMATPPPKSKKFLYATASGLFTTKYPAIFFHQPKQEGVVPRMSCTLFSERSSLERRDVSYMNGSTSTFLIIRLLVRTSTIPWQNLT</sequence>
<name>A0ABD6F0F2_9BILA</name>
<evidence type="ECO:0000256" key="1">
    <source>
        <dbReference type="SAM" id="MobiDB-lite"/>
    </source>
</evidence>
<proteinExistence type="predicted"/>
<accession>A0ABD6F0F2</accession>
<dbReference type="Proteomes" id="UP001608902">
    <property type="component" value="Unassembled WGS sequence"/>
</dbReference>
<dbReference type="AlphaFoldDB" id="A0ABD6F0F2"/>
<gene>
    <name evidence="2" type="ORF">AB6A40_010748</name>
</gene>
<feature type="compositionally biased region" description="Polar residues" evidence="1">
    <location>
        <begin position="1"/>
        <end position="18"/>
    </location>
</feature>
<dbReference type="EMBL" id="JBGFUD010014989">
    <property type="protein sequence ID" value="MFH4984039.1"/>
    <property type="molecule type" value="Genomic_DNA"/>
</dbReference>
<evidence type="ECO:0000313" key="3">
    <source>
        <dbReference type="Proteomes" id="UP001608902"/>
    </source>
</evidence>
<organism evidence="2 3">
    <name type="scientific">Gnathostoma spinigerum</name>
    <dbReference type="NCBI Taxonomy" id="75299"/>
    <lineage>
        <taxon>Eukaryota</taxon>
        <taxon>Metazoa</taxon>
        <taxon>Ecdysozoa</taxon>
        <taxon>Nematoda</taxon>
        <taxon>Chromadorea</taxon>
        <taxon>Rhabditida</taxon>
        <taxon>Spirurina</taxon>
        <taxon>Gnathostomatomorpha</taxon>
        <taxon>Gnathostomatoidea</taxon>
        <taxon>Gnathostomatidae</taxon>
        <taxon>Gnathostoma</taxon>
    </lineage>
</organism>
<evidence type="ECO:0000313" key="2">
    <source>
        <dbReference type="EMBL" id="MFH4984039.1"/>
    </source>
</evidence>
<keyword evidence="3" id="KW-1185">Reference proteome</keyword>
<comment type="caution">
    <text evidence="2">The sequence shown here is derived from an EMBL/GenBank/DDBJ whole genome shotgun (WGS) entry which is preliminary data.</text>
</comment>
<protein>
    <submittedName>
        <fullName evidence="2">Uncharacterized protein</fullName>
    </submittedName>
</protein>
<feature type="region of interest" description="Disordered" evidence="1">
    <location>
        <begin position="1"/>
        <end position="30"/>
    </location>
</feature>
<reference evidence="2 3" key="1">
    <citation type="submission" date="2024-08" db="EMBL/GenBank/DDBJ databases">
        <title>Gnathostoma spinigerum genome.</title>
        <authorList>
            <person name="Gonzalez-Bertolin B."/>
            <person name="Monzon S."/>
            <person name="Zaballos A."/>
            <person name="Jimenez P."/>
            <person name="Dekumyoy P."/>
            <person name="Varona S."/>
            <person name="Cuesta I."/>
            <person name="Sumanam S."/>
            <person name="Adisakwattana P."/>
            <person name="Gasser R.B."/>
            <person name="Hernandez-Gonzalez A."/>
            <person name="Young N.D."/>
            <person name="Perteguer M.J."/>
        </authorList>
    </citation>
    <scope>NUCLEOTIDE SEQUENCE [LARGE SCALE GENOMIC DNA]</scope>
    <source>
        <strain evidence="2">AL3</strain>
        <tissue evidence="2">Liver</tissue>
    </source>
</reference>